<dbReference type="InterPro" id="IPR020534">
    <property type="entry name" value="Uncharacterised_YqxA"/>
</dbReference>
<keyword evidence="3" id="KW-1185">Reference proteome</keyword>
<evidence type="ECO:0000313" key="3">
    <source>
        <dbReference type="Proteomes" id="UP000568839"/>
    </source>
</evidence>
<gene>
    <name evidence="2" type="ORF">HNR44_000765</name>
</gene>
<comment type="caution">
    <text evidence="2">The sequence shown here is derived from an EMBL/GenBank/DDBJ whole genome shotgun (WGS) entry which is preliminary data.</text>
</comment>
<dbReference type="Pfam" id="PF12438">
    <property type="entry name" value="DUF3679"/>
    <property type="match status" value="1"/>
</dbReference>
<dbReference type="AlphaFoldDB" id="A0A841PNN1"/>
<feature type="compositionally biased region" description="Polar residues" evidence="1">
    <location>
        <begin position="72"/>
        <end position="81"/>
    </location>
</feature>
<protein>
    <submittedName>
        <fullName evidence="2">Uncharacterized protein</fullName>
    </submittedName>
</protein>
<feature type="region of interest" description="Disordered" evidence="1">
    <location>
        <begin position="67"/>
        <end position="88"/>
    </location>
</feature>
<name>A0A841PNN1_9BACL</name>
<reference evidence="2 3" key="1">
    <citation type="submission" date="2020-08" db="EMBL/GenBank/DDBJ databases">
        <title>Genomic Encyclopedia of Type Strains, Phase IV (KMG-IV): sequencing the most valuable type-strain genomes for metagenomic binning, comparative biology and taxonomic classification.</title>
        <authorList>
            <person name="Goeker M."/>
        </authorList>
    </citation>
    <scope>NUCLEOTIDE SEQUENCE [LARGE SCALE GENOMIC DNA]</scope>
    <source>
        <strain evidence="2 3">DSM 21769</strain>
    </source>
</reference>
<evidence type="ECO:0000256" key="1">
    <source>
        <dbReference type="SAM" id="MobiDB-lite"/>
    </source>
</evidence>
<organism evidence="2 3">
    <name type="scientific">Geomicrobium halophilum</name>
    <dbReference type="NCBI Taxonomy" id="549000"/>
    <lineage>
        <taxon>Bacteria</taxon>
        <taxon>Bacillati</taxon>
        <taxon>Bacillota</taxon>
        <taxon>Bacilli</taxon>
        <taxon>Bacillales</taxon>
        <taxon>Geomicrobium</taxon>
    </lineage>
</organism>
<dbReference type="RefSeq" id="WP_184402756.1">
    <property type="nucleotide sequence ID" value="NZ_JACHHJ010000001.1"/>
</dbReference>
<proteinExistence type="predicted"/>
<accession>A0A841PNN1</accession>
<sequence length="88" mass="10119">MKRAFFSIMTALVLFLTGVLSGHYYAYHQWGQIYQEEQESVSPQTEQEAETEVDIVEDDLIERQENVRESGEQNFFSQLGQTLGGSPR</sequence>
<dbReference type="Proteomes" id="UP000568839">
    <property type="component" value="Unassembled WGS sequence"/>
</dbReference>
<evidence type="ECO:0000313" key="2">
    <source>
        <dbReference type="EMBL" id="MBB6448816.1"/>
    </source>
</evidence>
<dbReference type="EMBL" id="JACHHJ010000001">
    <property type="protein sequence ID" value="MBB6448816.1"/>
    <property type="molecule type" value="Genomic_DNA"/>
</dbReference>